<evidence type="ECO:0000313" key="2">
    <source>
        <dbReference type="Proteomes" id="UP001243330"/>
    </source>
</evidence>
<comment type="caution">
    <text evidence="1">The sequence shown here is derived from an EMBL/GenBank/DDBJ whole genome shotgun (WGS) entry which is preliminary data.</text>
</comment>
<accession>A0AAD9AFC1</accession>
<dbReference type="AlphaFoldDB" id="A0AAD9AFC1"/>
<dbReference type="EMBL" id="JAQOWY010000212">
    <property type="protein sequence ID" value="KAK1847121.1"/>
    <property type="molecule type" value="Genomic_DNA"/>
</dbReference>
<reference evidence="1" key="1">
    <citation type="submission" date="2023-01" db="EMBL/GenBank/DDBJ databases">
        <title>Colletotrichum chrysophilum M932 genome sequence.</title>
        <authorList>
            <person name="Baroncelli R."/>
        </authorList>
    </citation>
    <scope>NUCLEOTIDE SEQUENCE</scope>
    <source>
        <strain evidence="1">M932</strain>
    </source>
</reference>
<keyword evidence="2" id="KW-1185">Reference proteome</keyword>
<name>A0AAD9AFC1_9PEZI</name>
<protein>
    <submittedName>
        <fullName evidence="1">Uncharacterized protein</fullName>
    </submittedName>
</protein>
<gene>
    <name evidence="1" type="ORF">CCHR01_10227</name>
</gene>
<dbReference type="Proteomes" id="UP001243330">
    <property type="component" value="Unassembled WGS sequence"/>
</dbReference>
<proteinExistence type="predicted"/>
<evidence type="ECO:0000313" key="1">
    <source>
        <dbReference type="EMBL" id="KAK1847121.1"/>
    </source>
</evidence>
<sequence>MGTRCRSKCSVCRGRDVPALAGNLGSPVTRSSFFEPQQQQQQWQHQTAAASKPRRRHAEFEQEAKKQACQCHVNVNVKQAPAPSLLACIDGCGVREPSSTTLHAVFHHPKGSHPRARVSWMGLIIDVRLIPDAHHPFLSSRLCPWDQHRHGTRPPHQT</sequence>
<organism evidence="1 2">
    <name type="scientific">Colletotrichum chrysophilum</name>
    <dbReference type="NCBI Taxonomy" id="1836956"/>
    <lineage>
        <taxon>Eukaryota</taxon>
        <taxon>Fungi</taxon>
        <taxon>Dikarya</taxon>
        <taxon>Ascomycota</taxon>
        <taxon>Pezizomycotina</taxon>
        <taxon>Sordariomycetes</taxon>
        <taxon>Hypocreomycetidae</taxon>
        <taxon>Glomerellales</taxon>
        <taxon>Glomerellaceae</taxon>
        <taxon>Colletotrichum</taxon>
        <taxon>Colletotrichum gloeosporioides species complex</taxon>
    </lineage>
</organism>